<keyword evidence="4 8" id="KW-0812">Transmembrane</keyword>
<feature type="transmembrane region" description="Helical" evidence="8">
    <location>
        <begin position="85"/>
        <end position="102"/>
    </location>
</feature>
<dbReference type="PANTHER" id="PTHR11040:SF211">
    <property type="entry name" value="ZINC TRANSPORTER ZIP11"/>
    <property type="match status" value="1"/>
</dbReference>
<feature type="transmembrane region" description="Helical" evidence="8">
    <location>
        <begin position="21"/>
        <end position="38"/>
    </location>
</feature>
<feature type="transmembrane region" description="Helical" evidence="8">
    <location>
        <begin position="239"/>
        <end position="266"/>
    </location>
</feature>
<sequence length="303" mass="31324">MAPPPSSLDTTKISAPATGRHYILGLGIFVGLVLLFYMTHRILMHYDPRIAAALQGGAMPALATFLGTLPVLFAQQFSQRTFDGLLGFGAGVMLAASVFSLIMPALEASGVQGFSAWGAGLITGGGILLGAALLLAMDKLVPHEHFVKGVEGMHAHRLKRAWLFVWAIVLHNFPEGLAIGVAYAGTDNVGATALTTGISIQDVPEGLVVAATLRGVGYGRTTAVGIGAASGLVEPLAAVMGAAVIGISNMFLPWGLAFAAGAMLYIISHEIIPESHRAGHETLATGGLMIGFVLMMLLDTALG</sequence>
<dbReference type="InterPro" id="IPR003689">
    <property type="entry name" value="ZIP"/>
</dbReference>
<keyword evidence="3" id="KW-1003">Cell membrane</keyword>
<evidence type="ECO:0000313" key="9">
    <source>
        <dbReference type="EMBL" id="MEC4717713.1"/>
    </source>
</evidence>
<dbReference type="Pfam" id="PF02535">
    <property type="entry name" value="Zip"/>
    <property type="match status" value="1"/>
</dbReference>
<keyword evidence="7 8" id="KW-0472">Membrane</keyword>
<comment type="caution">
    <text evidence="9">The sequence shown here is derived from an EMBL/GenBank/DDBJ whole genome shotgun (WGS) entry which is preliminary data.</text>
</comment>
<gene>
    <name evidence="9" type="ORF">RY831_00975</name>
</gene>
<dbReference type="PANTHER" id="PTHR11040">
    <property type="entry name" value="ZINC/IRON TRANSPORTER"/>
    <property type="match status" value="1"/>
</dbReference>
<organism evidence="9 10">
    <name type="scientific">Noviherbaspirillum album</name>
    <dbReference type="NCBI Taxonomy" id="3080276"/>
    <lineage>
        <taxon>Bacteria</taxon>
        <taxon>Pseudomonadati</taxon>
        <taxon>Pseudomonadota</taxon>
        <taxon>Betaproteobacteria</taxon>
        <taxon>Burkholderiales</taxon>
        <taxon>Oxalobacteraceae</taxon>
        <taxon>Noviherbaspirillum</taxon>
    </lineage>
</organism>
<evidence type="ECO:0000256" key="1">
    <source>
        <dbReference type="ARBA" id="ARBA00004651"/>
    </source>
</evidence>
<evidence type="ECO:0000256" key="4">
    <source>
        <dbReference type="ARBA" id="ARBA00022692"/>
    </source>
</evidence>
<evidence type="ECO:0000256" key="3">
    <source>
        <dbReference type="ARBA" id="ARBA00022475"/>
    </source>
</evidence>
<comment type="similarity">
    <text evidence="2">Belongs to the ZIP transporter (TC 2.A.5) family.</text>
</comment>
<keyword evidence="10" id="KW-1185">Reference proteome</keyword>
<protein>
    <submittedName>
        <fullName evidence="9">ZIP family metal transporter</fullName>
    </submittedName>
</protein>
<evidence type="ECO:0000313" key="10">
    <source>
        <dbReference type="Proteomes" id="UP001352263"/>
    </source>
</evidence>
<evidence type="ECO:0000256" key="8">
    <source>
        <dbReference type="SAM" id="Phobius"/>
    </source>
</evidence>
<dbReference type="EMBL" id="JAWIIV010000001">
    <property type="protein sequence ID" value="MEC4717713.1"/>
    <property type="molecule type" value="Genomic_DNA"/>
</dbReference>
<accession>A0ABU6J257</accession>
<feature type="transmembrane region" description="Helical" evidence="8">
    <location>
        <begin position="114"/>
        <end position="136"/>
    </location>
</feature>
<evidence type="ECO:0000256" key="2">
    <source>
        <dbReference type="ARBA" id="ARBA00006939"/>
    </source>
</evidence>
<dbReference type="Proteomes" id="UP001352263">
    <property type="component" value="Unassembled WGS sequence"/>
</dbReference>
<keyword evidence="5" id="KW-0862">Zinc</keyword>
<proteinExistence type="inferred from homology"/>
<keyword evidence="6 8" id="KW-1133">Transmembrane helix</keyword>
<feature type="transmembrane region" description="Helical" evidence="8">
    <location>
        <begin position="50"/>
        <end position="73"/>
    </location>
</feature>
<feature type="transmembrane region" description="Helical" evidence="8">
    <location>
        <begin position="161"/>
        <end position="184"/>
    </location>
</feature>
<reference evidence="9 10" key="1">
    <citation type="submission" date="2023-10" db="EMBL/GenBank/DDBJ databases">
        <title>Noviherbaspirillum sp. CPCC 100848 genome assembly.</title>
        <authorList>
            <person name="Li X.Y."/>
            <person name="Fang X.M."/>
        </authorList>
    </citation>
    <scope>NUCLEOTIDE SEQUENCE [LARGE SCALE GENOMIC DNA]</scope>
    <source>
        <strain evidence="9 10">CPCC 100848</strain>
    </source>
</reference>
<evidence type="ECO:0000256" key="7">
    <source>
        <dbReference type="ARBA" id="ARBA00023136"/>
    </source>
</evidence>
<comment type="subcellular location">
    <subcellularLocation>
        <location evidence="1">Cell membrane</location>
        <topology evidence="1">Multi-pass membrane protein</topology>
    </subcellularLocation>
</comment>
<evidence type="ECO:0000256" key="6">
    <source>
        <dbReference type="ARBA" id="ARBA00022989"/>
    </source>
</evidence>
<name>A0ABU6J257_9BURK</name>
<dbReference type="RefSeq" id="WP_326504463.1">
    <property type="nucleotide sequence ID" value="NZ_JAWIIV010000001.1"/>
</dbReference>
<evidence type="ECO:0000256" key="5">
    <source>
        <dbReference type="ARBA" id="ARBA00022833"/>
    </source>
</evidence>
<feature type="transmembrane region" description="Helical" evidence="8">
    <location>
        <begin position="278"/>
        <end position="298"/>
    </location>
</feature>